<dbReference type="OrthoDB" id="9892036at2"/>
<protein>
    <submittedName>
        <fullName evidence="2">Uncharacterized protein</fullName>
    </submittedName>
</protein>
<evidence type="ECO:0000313" key="2">
    <source>
        <dbReference type="EMBL" id="KWF26610.1"/>
    </source>
</evidence>
<evidence type="ECO:0000313" key="3">
    <source>
        <dbReference type="Proteomes" id="UP000062912"/>
    </source>
</evidence>
<dbReference type="RefSeq" id="WP_060243312.1">
    <property type="nucleotide sequence ID" value="NZ_LPJR01000045.1"/>
</dbReference>
<gene>
    <name evidence="2" type="ORF">WT56_00345</name>
</gene>
<keyword evidence="1" id="KW-0472">Membrane</keyword>
<proteinExistence type="predicted"/>
<feature type="transmembrane region" description="Helical" evidence="1">
    <location>
        <begin position="66"/>
        <end position="83"/>
    </location>
</feature>
<reference evidence="2 3" key="1">
    <citation type="submission" date="2015-11" db="EMBL/GenBank/DDBJ databases">
        <title>Expanding the genomic diversity of Burkholderia species for the development of highly accurate diagnostics.</title>
        <authorList>
            <person name="Sahl J."/>
            <person name="Keim P."/>
            <person name="Wagner D."/>
        </authorList>
    </citation>
    <scope>NUCLEOTIDE SEQUENCE [LARGE SCALE GENOMIC DNA]</scope>
    <source>
        <strain evidence="2 3">MSMB368WGS</strain>
    </source>
</reference>
<keyword evidence="1" id="KW-0812">Transmembrane</keyword>
<comment type="caution">
    <text evidence="2">The sequence shown here is derived from an EMBL/GenBank/DDBJ whole genome shotgun (WGS) entry which is preliminary data.</text>
</comment>
<name>A0A132EF07_9BURK</name>
<dbReference type="EMBL" id="LPJR01000045">
    <property type="protein sequence ID" value="KWF26610.1"/>
    <property type="molecule type" value="Genomic_DNA"/>
</dbReference>
<sequence length="88" mass="8890">MVAPLPGLAIPPLTFAGGAAGPSNASDYNPVSFSDGSFIVSASPQLGTSIAGAVAGATNSFSMGSFQQLMPYLLLAGVAWIVIKHRRP</sequence>
<organism evidence="2 3">
    <name type="scientific">Burkholderia pseudomultivorans</name>
    <dbReference type="NCBI Taxonomy" id="1207504"/>
    <lineage>
        <taxon>Bacteria</taxon>
        <taxon>Pseudomonadati</taxon>
        <taxon>Pseudomonadota</taxon>
        <taxon>Betaproteobacteria</taxon>
        <taxon>Burkholderiales</taxon>
        <taxon>Burkholderiaceae</taxon>
        <taxon>Burkholderia</taxon>
        <taxon>Burkholderia cepacia complex</taxon>
    </lineage>
</organism>
<dbReference type="AlphaFoldDB" id="A0A132EF07"/>
<dbReference type="Proteomes" id="UP000062912">
    <property type="component" value="Unassembled WGS sequence"/>
</dbReference>
<evidence type="ECO:0000256" key="1">
    <source>
        <dbReference type="SAM" id="Phobius"/>
    </source>
</evidence>
<accession>A0A132EF07</accession>
<keyword evidence="1" id="KW-1133">Transmembrane helix</keyword>